<dbReference type="PANTHER" id="PTHR30055">
    <property type="entry name" value="HTH-TYPE TRANSCRIPTIONAL REGULATOR RUTR"/>
    <property type="match status" value="1"/>
</dbReference>
<evidence type="ECO:0000256" key="1">
    <source>
        <dbReference type="ARBA" id="ARBA00023015"/>
    </source>
</evidence>
<dbReference type="PANTHER" id="PTHR30055:SF243">
    <property type="entry name" value="HTH-TYPE TRANSCRIPTIONAL REGULATOR RV1816"/>
    <property type="match status" value="1"/>
</dbReference>
<comment type="caution">
    <text evidence="6">The sequence shown here is derived from an EMBL/GenBank/DDBJ whole genome shotgun (WGS) entry which is preliminary data.</text>
</comment>
<feature type="DNA-binding region" description="H-T-H motif" evidence="4">
    <location>
        <begin position="33"/>
        <end position="52"/>
    </location>
</feature>
<organism evidence="6 7">
    <name type="scientific">Nocardioides astragali</name>
    <dbReference type="NCBI Taxonomy" id="1776736"/>
    <lineage>
        <taxon>Bacteria</taxon>
        <taxon>Bacillati</taxon>
        <taxon>Actinomycetota</taxon>
        <taxon>Actinomycetes</taxon>
        <taxon>Propionibacteriales</taxon>
        <taxon>Nocardioidaceae</taxon>
        <taxon>Nocardioides</taxon>
    </lineage>
</organism>
<name>A0ABW2N842_9ACTN</name>
<keyword evidence="1" id="KW-0805">Transcription regulation</keyword>
<keyword evidence="7" id="KW-1185">Reference proteome</keyword>
<dbReference type="InterPro" id="IPR050109">
    <property type="entry name" value="HTH-type_TetR-like_transc_reg"/>
</dbReference>
<gene>
    <name evidence="6" type="ORF">ACFQO6_17645</name>
</gene>
<keyword evidence="3" id="KW-0804">Transcription</keyword>
<dbReference type="SUPFAM" id="SSF48498">
    <property type="entry name" value="Tetracyclin repressor-like, C-terminal domain"/>
    <property type="match status" value="1"/>
</dbReference>
<dbReference type="Pfam" id="PF13305">
    <property type="entry name" value="TetR_C_33"/>
    <property type="match status" value="1"/>
</dbReference>
<dbReference type="Pfam" id="PF00440">
    <property type="entry name" value="TetR_N"/>
    <property type="match status" value="1"/>
</dbReference>
<dbReference type="InterPro" id="IPR036271">
    <property type="entry name" value="Tet_transcr_reg_TetR-rel_C_sf"/>
</dbReference>
<dbReference type="PROSITE" id="PS50977">
    <property type="entry name" value="HTH_TETR_2"/>
    <property type="match status" value="1"/>
</dbReference>
<evidence type="ECO:0000259" key="5">
    <source>
        <dbReference type="PROSITE" id="PS50977"/>
    </source>
</evidence>
<sequence>MAGARREARAEMTDAILAAARREIAAKGGGGLSMRAVAREVDLVSSAVYRYFPTREALLTAMIIESYGHLAERLEAVSARGRERRWRGLARAMRDWARSSPHEFQLIYGTPIPGYVAPPETIPAAARVADPYLRCAAVQPLEPFGDRALRAQMSELADLGLDPSGAAATLAELAALVGFVNLELAGHFVGTADPADRLFDALVRRQCASLRLGDSVRP</sequence>
<proteinExistence type="predicted"/>
<evidence type="ECO:0000313" key="7">
    <source>
        <dbReference type="Proteomes" id="UP001596524"/>
    </source>
</evidence>
<dbReference type="EMBL" id="JBHTCH010000020">
    <property type="protein sequence ID" value="MFC7362102.1"/>
    <property type="molecule type" value="Genomic_DNA"/>
</dbReference>
<dbReference type="RefSeq" id="WP_255892537.1">
    <property type="nucleotide sequence ID" value="NZ_JAFMZM010000006.1"/>
</dbReference>
<feature type="domain" description="HTH tetR-type" evidence="5">
    <location>
        <begin position="10"/>
        <end position="70"/>
    </location>
</feature>
<dbReference type="InterPro" id="IPR025996">
    <property type="entry name" value="MT1864/Rv1816-like_C"/>
</dbReference>
<evidence type="ECO:0000256" key="4">
    <source>
        <dbReference type="PROSITE-ProRule" id="PRU00335"/>
    </source>
</evidence>
<dbReference type="Proteomes" id="UP001596524">
    <property type="component" value="Unassembled WGS sequence"/>
</dbReference>
<reference evidence="7" key="1">
    <citation type="journal article" date="2019" name="Int. J. Syst. Evol. Microbiol.">
        <title>The Global Catalogue of Microorganisms (GCM) 10K type strain sequencing project: providing services to taxonomists for standard genome sequencing and annotation.</title>
        <authorList>
            <consortium name="The Broad Institute Genomics Platform"/>
            <consortium name="The Broad Institute Genome Sequencing Center for Infectious Disease"/>
            <person name="Wu L."/>
            <person name="Ma J."/>
        </authorList>
    </citation>
    <scope>NUCLEOTIDE SEQUENCE [LARGE SCALE GENOMIC DNA]</scope>
    <source>
        <strain evidence="7">FCH27</strain>
    </source>
</reference>
<evidence type="ECO:0000313" key="6">
    <source>
        <dbReference type="EMBL" id="MFC7362102.1"/>
    </source>
</evidence>
<dbReference type="Gene3D" id="1.10.357.10">
    <property type="entry name" value="Tetracycline Repressor, domain 2"/>
    <property type="match status" value="1"/>
</dbReference>
<evidence type="ECO:0000256" key="3">
    <source>
        <dbReference type="ARBA" id="ARBA00023163"/>
    </source>
</evidence>
<dbReference type="InterPro" id="IPR001647">
    <property type="entry name" value="HTH_TetR"/>
</dbReference>
<dbReference type="SUPFAM" id="SSF46689">
    <property type="entry name" value="Homeodomain-like"/>
    <property type="match status" value="1"/>
</dbReference>
<protein>
    <submittedName>
        <fullName evidence="6">TetR/AcrR family transcriptional regulator</fullName>
    </submittedName>
</protein>
<accession>A0ABW2N842</accession>
<evidence type="ECO:0000256" key="2">
    <source>
        <dbReference type="ARBA" id="ARBA00023125"/>
    </source>
</evidence>
<keyword evidence="2 4" id="KW-0238">DNA-binding</keyword>
<dbReference type="InterPro" id="IPR009057">
    <property type="entry name" value="Homeodomain-like_sf"/>
</dbReference>